<evidence type="ECO:0000256" key="2">
    <source>
        <dbReference type="ARBA" id="ARBA00006462"/>
    </source>
</evidence>
<protein>
    <submittedName>
        <fullName evidence="7">Uncharacterized protein</fullName>
    </submittedName>
</protein>
<evidence type="ECO:0000256" key="4">
    <source>
        <dbReference type="ARBA" id="ARBA00022968"/>
    </source>
</evidence>
<keyword evidence="5" id="KW-1133">Transmembrane helix</keyword>
<evidence type="ECO:0000256" key="6">
    <source>
        <dbReference type="ARBA" id="ARBA00023136"/>
    </source>
</evidence>
<gene>
    <name evidence="7" type="ORF">VOLCADRAFT_117223</name>
</gene>
<dbReference type="PANTHER" id="PTHR23033">
    <property type="entry name" value="BETA1,3-GALACTOSYLTRANSFERASE"/>
    <property type="match status" value="1"/>
</dbReference>
<evidence type="ECO:0000313" key="7">
    <source>
        <dbReference type="EMBL" id="EFJ49539.1"/>
    </source>
</evidence>
<accession>D8TST2</accession>
<dbReference type="InParanoid" id="D8TST2"/>
<keyword evidence="8" id="KW-1185">Reference proteome</keyword>
<reference evidence="7 8" key="1">
    <citation type="journal article" date="2010" name="Science">
        <title>Genomic analysis of organismal complexity in the multicellular green alga Volvox carteri.</title>
        <authorList>
            <person name="Prochnik S.E."/>
            <person name="Umen J."/>
            <person name="Nedelcu A.M."/>
            <person name="Hallmann A."/>
            <person name="Miller S.M."/>
            <person name="Nishii I."/>
            <person name="Ferris P."/>
            <person name="Kuo A."/>
            <person name="Mitros T."/>
            <person name="Fritz-Laylin L.K."/>
            <person name="Hellsten U."/>
            <person name="Chapman J."/>
            <person name="Simakov O."/>
            <person name="Rensing S.A."/>
            <person name="Terry A."/>
            <person name="Pangilinan J."/>
            <person name="Kapitonov V."/>
            <person name="Jurka J."/>
            <person name="Salamov A."/>
            <person name="Shapiro H."/>
            <person name="Schmutz J."/>
            <person name="Grimwood J."/>
            <person name="Lindquist E."/>
            <person name="Lucas S."/>
            <person name="Grigoriev I.V."/>
            <person name="Schmitt R."/>
            <person name="Kirk D."/>
            <person name="Rokhsar D.S."/>
        </authorList>
    </citation>
    <scope>NUCLEOTIDE SEQUENCE [LARGE SCALE GENOMIC DNA]</scope>
    <source>
        <strain evidence="8">f. Nagariensis / Eve</strain>
    </source>
</reference>
<dbReference type="OrthoDB" id="421979at2759"/>
<dbReference type="EMBL" id="GL378335">
    <property type="protein sequence ID" value="EFJ49539.1"/>
    <property type="molecule type" value="Genomic_DNA"/>
</dbReference>
<dbReference type="GO" id="GO:0016020">
    <property type="term" value="C:membrane"/>
    <property type="evidence" value="ECO:0007669"/>
    <property type="project" value="UniProtKB-SubCell"/>
</dbReference>
<dbReference type="Proteomes" id="UP000001058">
    <property type="component" value="Unassembled WGS sequence"/>
</dbReference>
<comment type="similarity">
    <text evidence="2">Belongs to the glycosyltransferase 31 family. Beta3-Gal-T subfamily.</text>
</comment>
<keyword evidence="6" id="KW-0472">Membrane</keyword>
<evidence type="ECO:0000256" key="3">
    <source>
        <dbReference type="ARBA" id="ARBA00022692"/>
    </source>
</evidence>
<organism evidence="8">
    <name type="scientific">Volvox carteri f. nagariensis</name>
    <dbReference type="NCBI Taxonomy" id="3068"/>
    <lineage>
        <taxon>Eukaryota</taxon>
        <taxon>Viridiplantae</taxon>
        <taxon>Chlorophyta</taxon>
        <taxon>core chlorophytes</taxon>
        <taxon>Chlorophyceae</taxon>
        <taxon>CS clade</taxon>
        <taxon>Chlamydomonadales</taxon>
        <taxon>Volvocaceae</taxon>
        <taxon>Volvox</taxon>
    </lineage>
</organism>
<dbReference type="PANTHER" id="PTHR23033:SF50">
    <property type="entry name" value="HEXOSYLTRANSFERASE"/>
    <property type="match status" value="1"/>
</dbReference>
<comment type="subcellular location">
    <subcellularLocation>
        <location evidence="1">Membrane</location>
        <topology evidence="1">Single-pass type II membrane protein</topology>
    </subcellularLocation>
</comment>
<keyword evidence="3" id="KW-0812">Transmembrane</keyword>
<evidence type="ECO:0000256" key="1">
    <source>
        <dbReference type="ARBA" id="ARBA00004606"/>
    </source>
</evidence>
<dbReference type="AlphaFoldDB" id="D8TST2"/>
<dbReference type="KEGG" id="vcn:VOLCADRAFT_117223"/>
<keyword evidence="4" id="KW-0735">Signal-anchor</keyword>
<name>D8TST2_VOLCA</name>
<evidence type="ECO:0000256" key="5">
    <source>
        <dbReference type="ARBA" id="ARBA00022989"/>
    </source>
</evidence>
<dbReference type="GeneID" id="9618580"/>
<evidence type="ECO:0000313" key="8">
    <source>
        <dbReference type="Proteomes" id="UP000001058"/>
    </source>
</evidence>
<dbReference type="InterPro" id="IPR026050">
    <property type="entry name" value="C1GALT1/C1GALT1_chp1"/>
</dbReference>
<proteinExistence type="inferred from homology"/>
<dbReference type="Gene3D" id="3.90.550.50">
    <property type="match status" value="1"/>
</dbReference>
<dbReference type="RefSeq" id="XP_002949520.1">
    <property type="nucleotide sequence ID" value="XM_002949474.1"/>
</dbReference>
<sequence length="437" mass="47136">MPLARSTRAWRRGIRAFVLTDQDEQEPLERLASEGAEHNESYAFFPDDGDARLGGLAHGTKQGDARAALAPFAAHRHFGESYKWMLYGDDDTMFFMEPVKRMLSAFDPELPLALSDNLWYLGLQPNPHSPRCLPCHTANESLPTLEQLVKTPHVREHIIKNLIMARSASSGNVTEEDIEAMVAKASNVPGRLFVPTPGCPYCTPEKACNRDANPNVPCVPSVAHGGAGMIFSVGLMRSIAYRDALACLRGFKKATGGDAMVSVCLWHAGVGFTDPGPLVRHMYDPHYVVFSAKAGQGYLWDPIGMISHGRCNSKCRWMLRNTLTLHVKGRHFRSWRVGCGVWVRVGMCVSGGASPGEGCGAVGGKVGAVLMWGVAHGSEAALSFLDLTSRDGGVHWKQLPYGYDIDDAEGFAPYMTLAAPPAPARAAATAAGTGGGE</sequence>